<dbReference type="InterPro" id="IPR029063">
    <property type="entry name" value="SAM-dependent_MTases_sf"/>
</dbReference>
<keyword evidence="3" id="KW-0560">Oxidoreductase</keyword>
<reference evidence="9" key="1">
    <citation type="submission" date="2023-07" db="EMBL/GenBank/DDBJ databases">
        <title>Brevundimonas soil sp. nov., isolated from the soil of chemical plant.</title>
        <authorList>
            <person name="Wu N."/>
        </authorList>
    </citation>
    <scope>NUCLEOTIDE SEQUENCE</scope>
    <source>
        <strain evidence="9">XZ-24</strain>
    </source>
</reference>
<evidence type="ECO:0000256" key="1">
    <source>
        <dbReference type="ARBA" id="ARBA00022603"/>
    </source>
</evidence>
<keyword evidence="2" id="KW-0808">Transferase</keyword>
<evidence type="ECO:0000313" key="9">
    <source>
        <dbReference type="EMBL" id="MDO1560324.1"/>
    </source>
</evidence>
<feature type="domain" description="DinB-like" evidence="8">
    <location>
        <begin position="19"/>
        <end position="149"/>
    </location>
</feature>
<sequence>MNAPLTSLCPGWTVSLDEYRRVRACTEALARPLSDEDCVAQSMPDASPVKWHLAHTTWFFERVVLAKTGRAVDPIHDRLFNSYYEAVGERVARPSRGLLTRPSRAEVMAYRARVDEAMADLLSRPAPAGELDGLVQLGLQHEQQHQELILTDVLHLFSCSPLEPAYGPAPRLQAATGEGRFLAIEGGVYPVGADHVGFAYDNEQPRHDALVRDFEISDRLVTNGEWLAFMEDGGYRRPELWLSDGWAAVQSENWRAPGYWRRDDGDWSQFTLQGRAPIDPSLPVSHISFYEADAFARWAGKRLPTEFEWEVAASKAGLCQVYDGVWQWTASAYTPYPGFQPEPGVVAEYNGKFMCNQMVARGGSFATSPGHTRATYRTFFYPHQRWQFLGLRLAADRQRPARRPQPDDFTAALIEGLSASPKTLSPKWLYDARGSELFEQITDLAEYYPTRTETALLRRIAPEIAARLGSGATLIELGSGASEKTRLLLDAAPQVSRYIPIDISPSALEAAAEALRRDYPDLEVAPVEADFTRDVPRVNAASDRLVFFPGSTIGNFQPDEAAALLTRARKAAGEGAWMVLGVDLVKDVSVLEAAYDDARGVTAAFNMNLLERANRETGADFDLARFKHRAVWNADLKRIEMHLVSLTDQTVSVAGRSFRFARGESLHSESSHKFERVDLERLAHQGGWSVERVWTDPKDWFALALLRA</sequence>
<dbReference type="Pfam" id="PF03781">
    <property type="entry name" value="FGE-sulfatase"/>
    <property type="match status" value="1"/>
</dbReference>
<evidence type="ECO:0000313" key="10">
    <source>
        <dbReference type="Proteomes" id="UP001169063"/>
    </source>
</evidence>
<evidence type="ECO:0000259" key="7">
    <source>
        <dbReference type="Pfam" id="PF10017"/>
    </source>
</evidence>
<dbReference type="InterPro" id="IPR035094">
    <property type="entry name" value="EgtD"/>
</dbReference>
<dbReference type="InterPro" id="IPR016187">
    <property type="entry name" value="CTDL_fold"/>
</dbReference>
<dbReference type="Gene3D" id="3.90.1580.10">
    <property type="entry name" value="paralog of FGE (formylglycine-generating enzyme)"/>
    <property type="match status" value="2"/>
</dbReference>
<dbReference type="SUPFAM" id="SSF56436">
    <property type="entry name" value="C-type lectin-like"/>
    <property type="match status" value="1"/>
</dbReference>
<evidence type="ECO:0000256" key="2">
    <source>
        <dbReference type="ARBA" id="ARBA00022679"/>
    </source>
</evidence>
<gene>
    <name evidence="9" type="primary">egtB</name>
    <name evidence="9" type="ORF">Q0812_12880</name>
</gene>
<comment type="pathway">
    <text evidence="5">Amino-acid biosynthesis; ergothioneine biosynthesis.</text>
</comment>
<dbReference type="SUPFAM" id="SSF53335">
    <property type="entry name" value="S-adenosyl-L-methionine-dependent methyltransferases"/>
    <property type="match status" value="1"/>
</dbReference>
<organism evidence="9 10">
    <name type="scientific">Peiella sedimenti</name>
    <dbReference type="NCBI Taxonomy" id="3061083"/>
    <lineage>
        <taxon>Bacteria</taxon>
        <taxon>Pseudomonadati</taxon>
        <taxon>Pseudomonadota</taxon>
        <taxon>Alphaproteobacteria</taxon>
        <taxon>Caulobacterales</taxon>
        <taxon>Caulobacteraceae</taxon>
        <taxon>Peiella</taxon>
    </lineage>
</organism>
<dbReference type="NCBIfam" id="TIGR03438">
    <property type="entry name" value="egtD_ergothio"/>
    <property type="match status" value="1"/>
</dbReference>
<dbReference type="Pfam" id="PF10017">
    <property type="entry name" value="Methyltransf_33"/>
    <property type="match status" value="1"/>
</dbReference>
<evidence type="ECO:0000256" key="3">
    <source>
        <dbReference type="ARBA" id="ARBA00023002"/>
    </source>
</evidence>
<comment type="caution">
    <text evidence="9">The sequence shown here is derived from an EMBL/GenBank/DDBJ whole genome shotgun (WGS) entry which is preliminary data.</text>
</comment>
<accession>A0ABT8SP29</accession>
<dbReference type="NCBIfam" id="TIGR03440">
    <property type="entry name" value="egtB_TIGR03440"/>
    <property type="match status" value="1"/>
</dbReference>
<dbReference type="Gene3D" id="3.40.50.150">
    <property type="entry name" value="Vaccinia Virus protein VP39"/>
    <property type="match status" value="1"/>
</dbReference>
<dbReference type="PANTHER" id="PTHR43397">
    <property type="entry name" value="ERGOTHIONEINE BIOSYNTHESIS PROTEIN 1"/>
    <property type="match status" value="1"/>
</dbReference>
<name>A0ABT8SP29_9CAUL</name>
<keyword evidence="4" id="KW-0408">Iron</keyword>
<feature type="domain" description="Histidine-specific methyltransferase SAM-dependent" evidence="7">
    <location>
        <begin position="410"/>
        <end position="707"/>
    </location>
</feature>
<protein>
    <submittedName>
        <fullName evidence="9">Ergothioneine biosynthesis protein EgtB</fullName>
    </submittedName>
</protein>
<dbReference type="Pfam" id="PF12867">
    <property type="entry name" value="DinB_2"/>
    <property type="match status" value="1"/>
</dbReference>
<dbReference type="InterPro" id="IPR019257">
    <property type="entry name" value="MeTrfase_dom"/>
</dbReference>
<evidence type="ECO:0000256" key="4">
    <source>
        <dbReference type="ARBA" id="ARBA00023004"/>
    </source>
</evidence>
<proteinExistence type="predicted"/>
<dbReference type="EMBL" id="JAUKTR010000006">
    <property type="protein sequence ID" value="MDO1560324.1"/>
    <property type="molecule type" value="Genomic_DNA"/>
</dbReference>
<dbReference type="SUPFAM" id="SSF109854">
    <property type="entry name" value="DinB/YfiT-like putative metalloenzymes"/>
    <property type="match status" value="1"/>
</dbReference>
<dbReference type="InterPro" id="IPR042095">
    <property type="entry name" value="SUMF_sf"/>
</dbReference>
<dbReference type="InterPro" id="IPR024775">
    <property type="entry name" value="DinB-like"/>
</dbReference>
<evidence type="ECO:0000256" key="5">
    <source>
        <dbReference type="ARBA" id="ARBA00037882"/>
    </source>
</evidence>
<keyword evidence="10" id="KW-1185">Reference proteome</keyword>
<dbReference type="InterPro" id="IPR051128">
    <property type="entry name" value="EgtD_Methyltrsf_superfamily"/>
</dbReference>
<keyword evidence="1" id="KW-0489">Methyltransferase</keyword>
<dbReference type="RefSeq" id="WP_302110756.1">
    <property type="nucleotide sequence ID" value="NZ_JAUKTR010000006.1"/>
</dbReference>
<dbReference type="Proteomes" id="UP001169063">
    <property type="component" value="Unassembled WGS sequence"/>
</dbReference>
<dbReference type="InterPro" id="IPR034660">
    <property type="entry name" value="DinB/YfiT-like"/>
</dbReference>
<feature type="domain" description="Sulfatase-modifying factor enzyme-like" evidence="6">
    <location>
        <begin position="181"/>
        <end position="315"/>
    </location>
</feature>
<dbReference type="InterPro" id="IPR005532">
    <property type="entry name" value="SUMF_dom"/>
</dbReference>
<evidence type="ECO:0000259" key="8">
    <source>
        <dbReference type="Pfam" id="PF12867"/>
    </source>
</evidence>
<evidence type="ECO:0000259" key="6">
    <source>
        <dbReference type="Pfam" id="PF03781"/>
    </source>
</evidence>
<dbReference type="PANTHER" id="PTHR43397:SF1">
    <property type="entry name" value="ERGOTHIONEINE BIOSYNTHESIS PROTEIN 1"/>
    <property type="match status" value="1"/>
</dbReference>
<dbReference type="InterPro" id="IPR017806">
    <property type="entry name" value="EgtB"/>
</dbReference>